<protein>
    <submittedName>
        <fullName evidence="1">Uncharacterized protein</fullName>
    </submittedName>
</protein>
<gene>
    <name evidence="1" type="ORF">Pint_00940</name>
</gene>
<keyword evidence="2" id="KW-1185">Reference proteome</keyword>
<sequence>MEPSADLAKVGRESFALLEECVGRKTRPVNQNHVPQHQFQYAATQGYNPSVEIDCNEAAKMYGGVVITDYRAKKPLNIPTTRYNGFSREMNCPPPNISIIRKEFTVATYNF</sequence>
<dbReference type="Proteomes" id="UP001163603">
    <property type="component" value="Chromosome 1"/>
</dbReference>
<evidence type="ECO:0000313" key="2">
    <source>
        <dbReference type="Proteomes" id="UP001163603"/>
    </source>
</evidence>
<comment type="caution">
    <text evidence="1">The sequence shown here is derived from an EMBL/GenBank/DDBJ whole genome shotgun (WGS) entry which is preliminary data.</text>
</comment>
<reference evidence="2" key="1">
    <citation type="journal article" date="2023" name="G3 (Bethesda)">
        <title>Genome assembly and association tests identify interacting loci associated with vigor, precocity, and sex in interspecific pistachio rootstocks.</title>
        <authorList>
            <person name="Palmer W."/>
            <person name="Jacygrad E."/>
            <person name="Sagayaradj S."/>
            <person name="Cavanaugh K."/>
            <person name="Han R."/>
            <person name="Bertier L."/>
            <person name="Beede B."/>
            <person name="Kafkas S."/>
            <person name="Golino D."/>
            <person name="Preece J."/>
            <person name="Michelmore R."/>
        </authorList>
    </citation>
    <scope>NUCLEOTIDE SEQUENCE [LARGE SCALE GENOMIC DNA]</scope>
</reference>
<dbReference type="EMBL" id="CM047736">
    <property type="protein sequence ID" value="KAJ0051571.1"/>
    <property type="molecule type" value="Genomic_DNA"/>
</dbReference>
<organism evidence="1 2">
    <name type="scientific">Pistacia integerrima</name>
    <dbReference type="NCBI Taxonomy" id="434235"/>
    <lineage>
        <taxon>Eukaryota</taxon>
        <taxon>Viridiplantae</taxon>
        <taxon>Streptophyta</taxon>
        <taxon>Embryophyta</taxon>
        <taxon>Tracheophyta</taxon>
        <taxon>Spermatophyta</taxon>
        <taxon>Magnoliopsida</taxon>
        <taxon>eudicotyledons</taxon>
        <taxon>Gunneridae</taxon>
        <taxon>Pentapetalae</taxon>
        <taxon>rosids</taxon>
        <taxon>malvids</taxon>
        <taxon>Sapindales</taxon>
        <taxon>Anacardiaceae</taxon>
        <taxon>Pistacia</taxon>
    </lineage>
</organism>
<accession>A0ACC0ZFL6</accession>
<evidence type="ECO:0000313" key="1">
    <source>
        <dbReference type="EMBL" id="KAJ0051571.1"/>
    </source>
</evidence>
<name>A0ACC0ZFL6_9ROSI</name>
<proteinExistence type="predicted"/>